<accession>A0A813KDN5</accession>
<dbReference type="EC" id="3.1.1.-" evidence="7"/>
<evidence type="ECO:0000256" key="6">
    <source>
        <dbReference type="ARBA" id="ARBA00023180"/>
    </source>
</evidence>
<dbReference type="InterPro" id="IPR043040">
    <property type="entry name" value="PLipase_B-like_dom1"/>
</dbReference>
<evidence type="ECO:0000313" key="9">
    <source>
        <dbReference type="EMBL" id="CAE8700747.1"/>
    </source>
</evidence>
<evidence type="ECO:0000256" key="3">
    <source>
        <dbReference type="ARBA" id="ARBA00022801"/>
    </source>
</evidence>
<evidence type="ECO:0000256" key="5">
    <source>
        <dbReference type="ARBA" id="ARBA00023098"/>
    </source>
</evidence>
<evidence type="ECO:0000256" key="7">
    <source>
        <dbReference type="RuleBase" id="RU364138"/>
    </source>
</evidence>
<dbReference type="GO" id="GO:0009395">
    <property type="term" value="P:phospholipid catabolic process"/>
    <property type="evidence" value="ECO:0007669"/>
    <property type="project" value="TreeGrafter"/>
</dbReference>
<dbReference type="Proteomes" id="UP000626109">
    <property type="component" value="Unassembled WGS sequence"/>
</dbReference>
<dbReference type="OrthoDB" id="419508at2759"/>
<keyword evidence="11" id="KW-1185">Reference proteome</keyword>
<evidence type="ECO:0000313" key="11">
    <source>
        <dbReference type="Proteomes" id="UP000654075"/>
    </source>
</evidence>
<dbReference type="Pfam" id="PF04916">
    <property type="entry name" value="Phospholip_B"/>
    <property type="match status" value="1"/>
</dbReference>
<feature type="chain" id="PRO_5035952926" description="Phospholipase B-like" evidence="7">
    <location>
        <begin position="20"/>
        <end position="155"/>
    </location>
</feature>
<keyword evidence="5 7" id="KW-0443">Lipid metabolism</keyword>
<feature type="non-terminal residue" evidence="9">
    <location>
        <position position="1"/>
    </location>
</feature>
<keyword evidence="3 7" id="KW-0378">Hydrolase</keyword>
<protein>
    <recommendedName>
        <fullName evidence="7">Phospholipase B-like</fullName>
        <ecNumber evidence="7">3.1.1.-</ecNumber>
    </recommendedName>
</protein>
<dbReference type="EMBL" id="CAJNNV010011723">
    <property type="protein sequence ID" value="CAE8600038.1"/>
    <property type="molecule type" value="Genomic_DNA"/>
</dbReference>
<comment type="function">
    <text evidence="7">Putative phospholipase.</text>
</comment>
<keyword evidence="2 7" id="KW-0732">Signal</keyword>
<evidence type="ECO:0000256" key="2">
    <source>
        <dbReference type="ARBA" id="ARBA00022729"/>
    </source>
</evidence>
<proteinExistence type="inferred from homology"/>
<feature type="signal peptide" evidence="7">
    <location>
        <begin position="1"/>
        <end position="19"/>
    </location>
</feature>
<evidence type="ECO:0000313" key="8">
    <source>
        <dbReference type="EMBL" id="CAE8600038.1"/>
    </source>
</evidence>
<sequence length="155" mass="16856">RILWPLFFHLVACQHEGIAVYEAADGSLSVRSGNPSHGAVAWGTFEDNLNVTGWGILDVETSGSYSDQKQHLAAGMVEGYLTARHIHSAYVNALGYVFHGNVSQPSLKFLADQMAWAQAQSLANPTDLLWQHTSALLSQFDGLVMGYELIAKSGH</sequence>
<dbReference type="AlphaFoldDB" id="A0A813KDN5"/>
<dbReference type="PANTHER" id="PTHR12370:SF3">
    <property type="entry name" value="PHOSPHOLIPASE B-LIKE 2-RELATED"/>
    <property type="match status" value="1"/>
</dbReference>
<dbReference type="EMBL" id="CAJNNW010029578">
    <property type="protein sequence ID" value="CAE8700747.1"/>
    <property type="molecule type" value="Genomic_DNA"/>
</dbReference>
<evidence type="ECO:0000256" key="1">
    <source>
        <dbReference type="ARBA" id="ARBA00007835"/>
    </source>
</evidence>
<reference evidence="9" key="1">
    <citation type="submission" date="2021-02" db="EMBL/GenBank/DDBJ databases">
        <authorList>
            <person name="Dougan E. K."/>
            <person name="Rhodes N."/>
            <person name="Thang M."/>
            <person name="Chan C."/>
        </authorList>
    </citation>
    <scope>NUCLEOTIDE SEQUENCE</scope>
</reference>
<evidence type="ECO:0000256" key="4">
    <source>
        <dbReference type="ARBA" id="ARBA00022963"/>
    </source>
</evidence>
<keyword evidence="6" id="KW-0325">Glycoprotein</keyword>
<comment type="caution">
    <text evidence="9">The sequence shown here is derived from an EMBL/GenBank/DDBJ whole genome shotgun (WGS) entry which is preliminary data.</text>
</comment>
<gene>
    <name evidence="8" type="ORF">PGLA1383_LOCUS18375</name>
    <name evidence="9" type="ORF">PGLA2088_LOCUS31765</name>
</gene>
<keyword evidence="4 7" id="KW-0442">Lipid degradation</keyword>
<dbReference type="Proteomes" id="UP000654075">
    <property type="component" value="Unassembled WGS sequence"/>
</dbReference>
<name>A0A813KDN5_POLGL</name>
<evidence type="ECO:0000313" key="10">
    <source>
        <dbReference type="Proteomes" id="UP000626109"/>
    </source>
</evidence>
<feature type="non-terminal residue" evidence="9">
    <location>
        <position position="155"/>
    </location>
</feature>
<dbReference type="GO" id="GO:0004620">
    <property type="term" value="F:phospholipase activity"/>
    <property type="evidence" value="ECO:0007669"/>
    <property type="project" value="InterPro"/>
</dbReference>
<dbReference type="Gene3D" id="2.10.70.60">
    <property type="entry name" value="Phospholipase B-like, domain 1"/>
    <property type="match status" value="1"/>
</dbReference>
<dbReference type="InterPro" id="IPR043041">
    <property type="entry name" value="PLipase_B-like_dom2"/>
</dbReference>
<dbReference type="InterPro" id="IPR007000">
    <property type="entry name" value="PLipase_B-like"/>
</dbReference>
<organism evidence="9 10">
    <name type="scientific">Polarella glacialis</name>
    <name type="common">Dinoflagellate</name>
    <dbReference type="NCBI Taxonomy" id="89957"/>
    <lineage>
        <taxon>Eukaryota</taxon>
        <taxon>Sar</taxon>
        <taxon>Alveolata</taxon>
        <taxon>Dinophyceae</taxon>
        <taxon>Suessiales</taxon>
        <taxon>Suessiaceae</taxon>
        <taxon>Polarella</taxon>
    </lineage>
</organism>
<dbReference type="PANTHER" id="PTHR12370">
    <property type="entry name" value="PHOSPHOLIPASE B-RELATED"/>
    <property type="match status" value="1"/>
</dbReference>
<comment type="similarity">
    <text evidence="1 7">Belongs to the phospholipase B-like family.</text>
</comment>
<dbReference type="GO" id="GO:0005576">
    <property type="term" value="C:extracellular region"/>
    <property type="evidence" value="ECO:0007669"/>
    <property type="project" value="TreeGrafter"/>
</dbReference>
<dbReference type="Gene3D" id="1.10.439.20">
    <property type="entry name" value="Phospholipase B-like, domain 2"/>
    <property type="match status" value="1"/>
</dbReference>